<dbReference type="GO" id="GO:0005524">
    <property type="term" value="F:ATP binding"/>
    <property type="evidence" value="ECO:0007669"/>
    <property type="project" value="UniProtKB-KW"/>
</dbReference>
<dbReference type="PANTHER" id="PTHR42794">
    <property type="entry name" value="HEMIN IMPORT ATP-BINDING PROTEIN HMUV"/>
    <property type="match status" value="1"/>
</dbReference>
<dbReference type="EC" id="3.6.3.-" evidence="7"/>
<comment type="caution">
    <text evidence="7">The sequence shown here is derived from an EMBL/GenBank/DDBJ whole genome shotgun (WGS) entry which is preliminary data.</text>
</comment>
<sequence>MELIAEGLTVALGRRTVLRDVSAAFAPGRVTVVLGANGAGKSTLLRAGAALVPAAAGRVALGGADVAAMPVRERAQAIGYLPQDAAVHWNMRVRDVVALGRLPHGGGVADAAVDRALAATRTADFAERSVRDLSGGERARVLLARVLAGEPRWLLADEPLASLDPLHQLEALALLRDAAAAGMGVVVVLHDLTQAAAVSDEVLLLKDGQVLAHGPTETVMTPDNLAAAYGVAVEVLVRADGRRVIVATEAARQLS</sequence>
<dbReference type="PANTHER" id="PTHR42794:SF1">
    <property type="entry name" value="HEMIN IMPORT ATP-BINDING PROTEIN HMUV"/>
    <property type="match status" value="1"/>
</dbReference>
<keyword evidence="1" id="KW-0813">Transport</keyword>
<keyword evidence="2" id="KW-0547">Nucleotide-binding</keyword>
<dbReference type="EMBL" id="NBBI01000003">
    <property type="protein sequence ID" value="OWK30064.1"/>
    <property type="molecule type" value="Genomic_DNA"/>
</dbReference>
<dbReference type="CDD" id="cd03214">
    <property type="entry name" value="ABC_Iron-Siderophores_B12_Hemin"/>
    <property type="match status" value="1"/>
</dbReference>
<evidence type="ECO:0000256" key="5">
    <source>
        <dbReference type="ARBA" id="ARBA00037066"/>
    </source>
</evidence>
<evidence type="ECO:0000313" key="8">
    <source>
        <dbReference type="Proteomes" id="UP000197290"/>
    </source>
</evidence>
<dbReference type="InterPro" id="IPR003439">
    <property type="entry name" value="ABC_transporter-like_ATP-bd"/>
</dbReference>
<protein>
    <submittedName>
        <fullName evidence="7">Hemin import ATP-binding protein HmuV</fullName>
        <ecNumber evidence="7">3.6.3.-</ecNumber>
    </submittedName>
</protein>
<dbReference type="SUPFAM" id="SSF52540">
    <property type="entry name" value="P-loop containing nucleoside triphosphate hydrolases"/>
    <property type="match status" value="1"/>
</dbReference>
<reference evidence="7 8" key="1">
    <citation type="submission" date="2017-03" db="EMBL/GenBank/DDBJ databases">
        <title>Genome sequence of Sphingomonas dokdonensis DSM 21029.</title>
        <authorList>
            <person name="Poehlein A."/>
            <person name="Wuebbeler J.H."/>
            <person name="Steinbuechel A."/>
            <person name="Daniel R."/>
        </authorList>
    </citation>
    <scope>NUCLEOTIDE SEQUENCE [LARGE SCALE GENOMIC DNA]</scope>
    <source>
        <strain evidence="7 8">DSM 21029</strain>
    </source>
</reference>
<feature type="domain" description="ABC transporter" evidence="6">
    <location>
        <begin position="3"/>
        <end position="232"/>
    </location>
</feature>
<dbReference type="RefSeq" id="WP_088367106.1">
    <property type="nucleotide sequence ID" value="NZ_NBBI01000003.1"/>
</dbReference>
<keyword evidence="8" id="KW-1185">Reference proteome</keyword>
<dbReference type="SMART" id="SM00382">
    <property type="entry name" value="AAA"/>
    <property type="match status" value="1"/>
</dbReference>
<comment type="function">
    <text evidence="5">Part of the ABC transporter complex HmuTUV involved in hemin import. Responsible for energy coupling to the transport system.</text>
</comment>
<proteinExistence type="predicted"/>
<dbReference type="Gene3D" id="3.40.50.300">
    <property type="entry name" value="P-loop containing nucleotide triphosphate hydrolases"/>
    <property type="match status" value="1"/>
</dbReference>
<dbReference type="AlphaFoldDB" id="A0A245ZJZ8"/>
<evidence type="ECO:0000259" key="6">
    <source>
        <dbReference type="PROSITE" id="PS50893"/>
    </source>
</evidence>
<evidence type="ECO:0000256" key="4">
    <source>
        <dbReference type="ARBA" id="ARBA00022967"/>
    </source>
</evidence>
<accession>A0A245ZJZ8</accession>
<dbReference type="PROSITE" id="PS00211">
    <property type="entry name" value="ABC_TRANSPORTER_1"/>
    <property type="match status" value="1"/>
</dbReference>
<dbReference type="PROSITE" id="PS50893">
    <property type="entry name" value="ABC_TRANSPORTER_2"/>
    <property type="match status" value="1"/>
</dbReference>
<organism evidence="7 8">
    <name type="scientific">Sphingomonas dokdonensis</name>
    <dbReference type="NCBI Taxonomy" id="344880"/>
    <lineage>
        <taxon>Bacteria</taxon>
        <taxon>Pseudomonadati</taxon>
        <taxon>Pseudomonadota</taxon>
        <taxon>Alphaproteobacteria</taxon>
        <taxon>Sphingomonadales</taxon>
        <taxon>Sphingomonadaceae</taxon>
        <taxon>Sphingomonas</taxon>
    </lineage>
</organism>
<dbReference type="GO" id="GO:0016887">
    <property type="term" value="F:ATP hydrolysis activity"/>
    <property type="evidence" value="ECO:0007669"/>
    <property type="project" value="InterPro"/>
</dbReference>
<dbReference type="InterPro" id="IPR003593">
    <property type="entry name" value="AAA+_ATPase"/>
</dbReference>
<evidence type="ECO:0000256" key="1">
    <source>
        <dbReference type="ARBA" id="ARBA00022448"/>
    </source>
</evidence>
<dbReference type="OrthoDB" id="9810077at2"/>
<dbReference type="InterPro" id="IPR017871">
    <property type="entry name" value="ABC_transporter-like_CS"/>
</dbReference>
<evidence type="ECO:0000313" key="7">
    <source>
        <dbReference type="EMBL" id="OWK30064.1"/>
    </source>
</evidence>
<dbReference type="InterPro" id="IPR027417">
    <property type="entry name" value="P-loop_NTPase"/>
</dbReference>
<keyword evidence="3 7" id="KW-0067">ATP-binding</keyword>
<dbReference type="Pfam" id="PF00005">
    <property type="entry name" value="ABC_tran"/>
    <property type="match status" value="1"/>
</dbReference>
<evidence type="ECO:0000256" key="3">
    <source>
        <dbReference type="ARBA" id="ARBA00022840"/>
    </source>
</evidence>
<keyword evidence="7" id="KW-0378">Hydrolase</keyword>
<name>A0A245ZJZ8_9SPHN</name>
<keyword evidence="4" id="KW-1278">Translocase</keyword>
<dbReference type="Proteomes" id="UP000197290">
    <property type="component" value="Unassembled WGS sequence"/>
</dbReference>
<gene>
    <name evidence="7" type="primary">hmuV</name>
    <name evidence="7" type="ORF">SPDO_17450</name>
</gene>
<evidence type="ECO:0000256" key="2">
    <source>
        <dbReference type="ARBA" id="ARBA00022741"/>
    </source>
</evidence>